<keyword evidence="2" id="KW-1185">Reference proteome</keyword>
<reference evidence="2" key="1">
    <citation type="submission" date="2016-10" db="EMBL/GenBank/DDBJ databases">
        <authorList>
            <person name="Varghese N."/>
            <person name="Submissions S."/>
        </authorList>
    </citation>
    <scope>NUCLEOTIDE SEQUENCE [LARGE SCALE GENOMIC DNA]</scope>
    <source>
        <strain evidence="2">DSM 21743</strain>
    </source>
</reference>
<organism evidence="1 2">
    <name type="scientific">Microlunatus sagamiharensis</name>
    <dbReference type="NCBI Taxonomy" id="546874"/>
    <lineage>
        <taxon>Bacteria</taxon>
        <taxon>Bacillati</taxon>
        <taxon>Actinomycetota</taxon>
        <taxon>Actinomycetes</taxon>
        <taxon>Propionibacteriales</taxon>
        <taxon>Propionibacteriaceae</taxon>
        <taxon>Microlunatus</taxon>
    </lineage>
</organism>
<dbReference type="GO" id="GO:0016740">
    <property type="term" value="F:transferase activity"/>
    <property type="evidence" value="ECO:0007669"/>
    <property type="project" value="UniProtKB-KW"/>
</dbReference>
<name>A0A1H2LTV5_9ACTN</name>
<dbReference type="RefSeq" id="WP_091073356.1">
    <property type="nucleotide sequence ID" value="NZ_LT629799.1"/>
</dbReference>
<protein>
    <submittedName>
        <fullName evidence="1">Putative rhamnosyl transferase</fullName>
    </submittedName>
</protein>
<dbReference type="STRING" id="546874.SAMN04488544_0816"/>
<dbReference type="AlphaFoldDB" id="A0A1H2LTV5"/>
<gene>
    <name evidence="1" type="ORF">SAMN04488544_0816</name>
</gene>
<dbReference type="Pfam" id="PF11316">
    <property type="entry name" value="Rhamno_transf"/>
    <property type="match status" value="1"/>
</dbReference>
<dbReference type="InterPro" id="IPR021466">
    <property type="entry name" value="Put_rhamnosyl_transferase"/>
</dbReference>
<evidence type="ECO:0000313" key="1">
    <source>
        <dbReference type="EMBL" id="SDU84292.1"/>
    </source>
</evidence>
<accession>A0A1H2LTV5</accession>
<keyword evidence="1" id="KW-0808">Transferase</keyword>
<dbReference type="EMBL" id="LT629799">
    <property type="protein sequence ID" value="SDU84292.1"/>
    <property type="molecule type" value="Genomic_DNA"/>
</dbReference>
<sequence>MSPTGVDHVLLTRFNLPTPGVEGLIRAREGWLTERADLFERYCASSVARQTTPFTWIVYVDPESPGWLFDRLRPYVDRGLLRAVLRTEVGPAELAEDLAAAVPRPGSHLLTTNLDNDDGLATDFLARLRTVAPLPAARAVYLTRGLVLGPGGLYLRTDPDNAFCSVLEPWSGARTSWSERHNEFAQVMPVVRLHGSPAWLQVVHGSNVSNRVRGRLVAPDAYRAQFGSLLDEAPVPSTGLRVTDAVLRQPWRLLRDGARTALRETGLRVLGREGYESMKHRLRVIRTGA</sequence>
<dbReference type="Proteomes" id="UP000198825">
    <property type="component" value="Chromosome I"/>
</dbReference>
<proteinExistence type="predicted"/>
<dbReference type="OrthoDB" id="9771846at2"/>
<evidence type="ECO:0000313" key="2">
    <source>
        <dbReference type="Proteomes" id="UP000198825"/>
    </source>
</evidence>